<dbReference type="EMBL" id="JAHXRI010000006">
    <property type="protein sequence ID" value="MBZ1350157.1"/>
    <property type="molecule type" value="Genomic_DNA"/>
</dbReference>
<accession>A0A953N9F6</accession>
<dbReference type="PANTHER" id="PTHR40036">
    <property type="entry name" value="MACROCIN O-METHYLTRANSFERASE"/>
    <property type="match status" value="1"/>
</dbReference>
<dbReference type="SUPFAM" id="SSF53335">
    <property type="entry name" value="S-adenosyl-L-methionine-dependent methyltransferases"/>
    <property type="match status" value="1"/>
</dbReference>
<dbReference type="Pfam" id="PF05711">
    <property type="entry name" value="TylF"/>
    <property type="match status" value="1"/>
</dbReference>
<dbReference type="Gene3D" id="3.40.50.150">
    <property type="entry name" value="Vaccinia Virus protein VP39"/>
    <property type="match status" value="1"/>
</dbReference>
<gene>
    <name evidence="1" type="ORF">KZZ10_05820</name>
</gene>
<dbReference type="InterPro" id="IPR029063">
    <property type="entry name" value="SAM-dependent_MTases_sf"/>
</dbReference>
<evidence type="ECO:0000313" key="2">
    <source>
        <dbReference type="Proteomes" id="UP000739565"/>
    </source>
</evidence>
<protein>
    <submittedName>
        <fullName evidence="1">TylF/MycF family methyltransferase</fullName>
    </submittedName>
</protein>
<comment type="caution">
    <text evidence="1">The sequence shown here is derived from an EMBL/GenBank/DDBJ whole genome shotgun (WGS) entry which is preliminary data.</text>
</comment>
<dbReference type="InterPro" id="IPR008884">
    <property type="entry name" value="TylF_MeTrfase"/>
</dbReference>
<organism evidence="1 2">
    <name type="scientific">Zwartia hollandica</name>
    <dbReference type="NCBI Taxonomy" id="324606"/>
    <lineage>
        <taxon>Bacteria</taxon>
        <taxon>Pseudomonadati</taxon>
        <taxon>Pseudomonadota</taxon>
        <taxon>Betaproteobacteria</taxon>
        <taxon>Burkholderiales</taxon>
        <taxon>Alcaligenaceae</taxon>
        <taxon>Zwartia</taxon>
    </lineage>
</organism>
<dbReference type="AlphaFoldDB" id="A0A953N9F6"/>
<proteinExistence type="predicted"/>
<evidence type="ECO:0000313" key="1">
    <source>
        <dbReference type="EMBL" id="MBZ1350157.1"/>
    </source>
</evidence>
<sequence>MTSLLKPVKEALKSIAFKHLGLGAPTYPYCIEPIQLATLINEYERVKDADGCVIEIGVARGMTSRFMAEHIKNEKQADRTAYYAIDTFESFTKADLDYEVQSRGKDLSELRGFEYNDFEIWQKHFTDFPFVKAIKADCSVFDYKVLGAVKLAFLDVDLYLPIKKTLPKLYDVLIEGGSIVVDDVLNNTTYDGAYQAYMEFCAERGIQPKVVGNRCGVITK</sequence>
<dbReference type="GO" id="GO:0008168">
    <property type="term" value="F:methyltransferase activity"/>
    <property type="evidence" value="ECO:0007669"/>
    <property type="project" value="UniProtKB-KW"/>
</dbReference>
<dbReference type="GO" id="GO:0032259">
    <property type="term" value="P:methylation"/>
    <property type="evidence" value="ECO:0007669"/>
    <property type="project" value="UniProtKB-KW"/>
</dbReference>
<dbReference type="Proteomes" id="UP000739565">
    <property type="component" value="Unassembled WGS sequence"/>
</dbReference>
<dbReference type="PANTHER" id="PTHR40036:SF1">
    <property type="entry name" value="MACROCIN O-METHYLTRANSFERASE"/>
    <property type="match status" value="1"/>
</dbReference>
<name>A0A953N9F6_9BURK</name>
<keyword evidence="1" id="KW-0808">Transferase</keyword>
<dbReference type="RefSeq" id="WP_259660550.1">
    <property type="nucleotide sequence ID" value="NZ_JAHXRI010000006.1"/>
</dbReference>
<reference evidence="1" key="1">
    <citation type="submission" date="2021-07" db="EMBL/GenBank/DDBJ databases">
        <title>New genus and species of the family Alcaligenaceae.</title>
        <authorList>
            <person name="Hahn M.W."/>
        </authorList>
    </citation>
    <scope>NUCLEOTIDE SEQUENCE</scope>
    <source>
        <strain evidence="1">LF4-65</strain>
    </source>
</reference>
<keyword evidence="2" id="KW-1185">Reference proteome</keyword>
<keyword evidence="1" id="KW-0489">Methyltransferase</keyword>